<name>A0ABS8Q393_9BURK</name>
<dbReference type="SUPFAM" id="SSF52058">
    <property type="entry name" value="L domain-like"/>
    <property type="match status" value="1"/>
</dbReference>
<accession>A0ABS8Q393</accession>
<evidence type="ECO:0000313" key="2">
    <source>
        <dbReference type="Proteomes" id="UP001179361"/>
    </source>
</evidence>
<protein>
    <recommendedName>
        <fullName evidence="3">Leucine Rich repeats (2 copies)</fullName>
    </recommendedName>
</protein>
<proteinExistence type="predicted"/>
<dbReference type="Gene3D" id="3.80.10.10">
    <property type="entry name" value="Ribonuclease Inhibitor"/>
    <property type="match status" value="2"/>
</dbReference>
<dbReference type="Proteomes" id="UP001179361">
    <property type="component" value="Unassembled WGS sequence"/>
</dbReference>
<sequence>MRIDNPQESDFDQIRQAVQAGQTVTVQYVEPVYTPASLAFLNEQCKALGDKLCVRFYGHYFKAFDCAHLRHLGAVRNLYLDCLTKVSNFDTLKELEHLSELSVGIFELDDMDFLCWDNLHRLSALTLAQTRRKNLDLAALSAYRMLESLFIGGHTRNLAAVGQARALTRLSLNLPASAPIGFVNLLPCLDELRLLLGGRASLDEVHDFAGTSLEIVRVRGFGSFDNLKDFVNLQRLTIDDQLQLRHLDVGERLGRLETLEILNCQNLGRLDGLAHLARLRHLRIYKTRIDVDAFIEQDFPASLRTLAFHTGKRGQDTIIQERLAAMGYTAREA</sequence>
<dbReference type="InterPro" id="IPR032675">
    <property type="entry name" value="LRR_dom_sf"/>
</dbReference>
<dbReference type="EMBL" id="JAJNOC010000001">
    <property type="protein sequence ID" value="MCD2515446.1"/>
    <property type="molecule type" value="Genomic_DNA"/>
</dbReference>
<reference evidence="1" key="1">
    <citation type="submission" date="2021-11" db="EMBL/GenBank/DDBJ databases">
        <title>The complete genome of Massilia sp sp. G4R7.</title>
        <authorList>
            <person name="Liu L."/>
            <person name="Yue J."/>
            <person name="Yuan J."/>
            <person name="Yang F."/>
            <person name="Li L."/>
        </authorList>
    </citation>
    <scope>NUCLEOTIDE SEQUENCE</scope>
    <source>
        <strain evidence="1">G4R7</strain>
    </source>
</reference>
<keyword evidence="2" id="KW-1185">Reference proteome</keyword>
<organism evidence="1 2">
    <name type="scientific">Massilia phyllostachyos</name>
    <dbReference type="NCBI Taxonomy" id="2898585"/>
    <lineage>
        <taxon>Bacteria</taxon>
        <taxon>Pseudomonadati</taxon>
        <taxon>Pseudomonadota</taxon>
        <taxon>Betaproteobacteria</taxon>
        <taxon>Burkholderiales</taxon>
        <taxon>Oxalobacteraceae</taxon>
        <taxon>Telluria group</taxon>
        <taxon>Massilia</taxon>
    </lineage>
</organism>
<gene>
    <name evidence="1" type="ORF">LQ564_03865</name>
</gene>
<dbReference type="RefSeq" id="WP_231056753.1">
    <property type="nucleotide sequence ID" value="NZ_JAJNOC010000001.1"/>
</dbReference>
<evidence type="ECO:0008006" key="3">
    <source>
        <dbReference type="Google" id="ProtNLM"/>
    </source>
</evidence>
<evidence type="ECO:0000313" key="1">
    <source>
        <dbReference type="EMBL" id="MCD2515446.1"/>
    </source>
</evidence>
<comment type="caution">
    <text evidence="1">The sequence shown here is derived from an EMBL/GenBank/DDBJ whole genome shotgun (WGS) entry which is preliminary data.</text>
</comment>